<keyword evidence="4 14" id="KW-0479">Metal-binding</keyword>
<dbReference type="GO" id="GO:0009254">
    <property type="term" value="P:peptidoglycan turnover"/>
    <property type="evidence" value="ECO:0007669"/>
    <property type="project" value="UniProtKB-UniRule"/>
</dbReference>
<comment type="similarity">
    <text evidence="12 14">Belongs to the ROK (NagC/XylR) family. NagK subfamily.</text>
</comment>
<dbReference type="EMBL" id="CP132353">
    <property type="protein sequence ID" value="WLS80478.1"/>
    <property type="molecule type" value="Genomic_DNA"/>
</dbReference>
<protein>
    <recommendedName>
        <fullName evidence="2 14">N-acetyl-D-glucosamine kinase</fullName>
        <ecNumber evidence="1 14">2.7.1.59</ecNumber>
    </recommendedName>
    <alternativeName>
        <fullName evidence="10 14">GlcNAc kinase</fullName>
    </alternativeName>
</protein>
<dbReference type="InterPro" id="IPR043129">
    <property type="entry name" value="ATPase_NBD"/>
</dbReference>
<dbReference type="EC" id="2.7.1.59" evidence="1 14"/>
<dbReference type="KEGG" id="epi:Q3V30_08365"/>
<evidence type="ECO:0000256" key="11">
    <source>
        <dbReference type="ARBA" id="ARBA00037880"/>
    </source>
</evidence>
<keyword evidence="5 14" id="KW-0547">Nucleotide-binding</keyword>
<comment type="catalytic activity">
    <reaction evidence="13 14">
        <text>N-acetyl-D-glucosamine + ATP = N-acetyl-D-glucosamine 6-phosphate + ADP + H(+)</text>
        <dbReference type="Rhea" id="RHEA:17417"/>
        <dbReference type="ChEBI" id="CHEBI:15378"/>
        <dbReference type="ChEBI" id="CHEBI:30616"/>
        <dbReference type="ChEBI" id="CHEBI:57513"/>
        <dbReference type="ChEBI" id="CHEBI:456216"/>
        <dbReference type="ChEBI" id="CHEBI:506227"/>
        <dbReference type="EC" id="2.7.1.59"/>
    </reaction>
</comment>
<evidence type="ECO:0000256" key="13">
    <source>
        <dbReference type="ARBA" id="ARBA00049065"/>
    </source>
</evidence>
<reference evidence="15 16" key="1">
    <citation type="submission" date="2023-07" db="EMBL/GenBank/DDBJ databases">
        <title>Pathogenic bacteria of pear tree diseases.</title>
        <authorList>
            <person name="Zhang Z."/>
            <person name="He L."/>
            <person name="Huang R."/>
        </authorList>
    </citation>
    <scope>NUCLEOTIDE SEQUENCE [LARGE SCALE GENOMIC DNA]</scope>
    <source>
        <strain evidence="15 16">DE2</strain>
    </source>
</reference>
<evidence type="ECO:0000256" key="12">
    <source>
        <dbReference type="ARBA" id="ARBA00038116"/>
    </source>
</evidence>
<dbReference type="AlphaFoldDB" id="A0AA50HMM4"/>
<feature type="binding site" evidence="14">
    <location>
        <begin position="4"/>
        <end position="11"/>
    </location>
    <ligand>
        <name>ATP</name>
        <dbReference type="ChEBI" id="CHEBI:30616"/>
    </ligand>
</feature>
<dbReference type="GO" id="GO:0006044">
    <property type="term" value="P:N-acetylglucosamine metabolic process"/>
    <property type="evidence" value="ECO:0007669"/>
    <property type="project" value="UniProtKB-UniRule"/>
</dbReference>
<accession>A0AA50HMM4</accession>
<evidence type="ECO:0000256" key="7">
    <source>
        <dbReference type="ARBA" id="ARBA00022833"/>
    </source>
</evidence>
<dbReference type="PANTHER" id="PTHR18964">
    <property type="entry name" value="ROK (REPRESSOR, ORF, KINASE) FAMILY"/>
    <property type="match status" value="1"/>
</dbReference>
<evidence type="ECO:0000256" key="10">
    <source>
        <dbReference type="ARBA" id="ARBA00031123"/>
    </source>
</evidence>
<dbReference type="GO" id="GO:0008270">
    <property type="term" value="F:zinc ion binding"/>
    <property type="evidence" value="ECO:0007669"/>
    <property type="project" value="UniProtKB-UniRule"/>
</dbReference>
<proteinExistence type="inferred from homology"/>
<evidence type="ECO:0000256" key="2">
    <source>
        <dbReference type="ARBA" id="ARBA00014974"/>
    </source>
</evidence>
<feature type="binding site" evidence="14">
    <location>
        <begin position="133"/>
        <end position="140"/>
    </location>
    <ligand>
        <name>ATP</name>
        <dbReference type="ChEBI" id="CHEBI:30616"/>
    </ligand>
</feature>
<dbReference type="InterPro" id="IPR023505">
    <property type="entry name" value="N-acetyl-D-glucosamine_kinase"/>
</dbReference>
<feature type="binding site" evidence="14">
    <location>
        <position position="157"/>
    </location>
    <ligand>
        <name>Zn(2+)</name>
        <dbReference type="ChEBI" id="CHEBI:29105"/>
    </ligand>
</feature>
<keyword evidence="16" id="KW-1185">Reference proteome</keyword>
<dbReference type="CDD" id="cd24057">
    <property type="entry name" value="ASKHA_NBD_ROK_NAGK"/>
    <property type="match status" value="1"/>
</dbReference>
<dbReference type="InterPro" id="IPR049874">
    <property type="entry name" value="ROK_cs"/>
</dbReference>
<evidence type="ECO:0000256" key="6">
    <source>
        <dbReference type="ARBA" id="ARBA00022777"/>
    </source>
</evidence>
<evidence type="ECO:0000256" key="14">
    <source>
        <dbReference type="HAMAP-Rule" id="MF_01271"/>
    </source>
</evidence>
<sequence length="315" mass="34049">MYYGFDVGGSKIALGIYNLQRQQVWSKRVATPKNDYPALLDLLVSLTEEADLFCGERGSIGLGVPGIPVPDNGTLFSANLPAATGRTLGADLTARTGRQVRIDNDANCFALSEAWDDEFQAYPVVMGLILGTGVGGGLIVEGKPMTGRNYVVGEFGHMRLPIDALDVLGQQTAQPLCGCGKRGCIDSWLSGPGFSRLWQLHYQQALSAPEIITRYYQGDAQAVAHTERYRELLAVCLGNLLTLADPHLVVLGGGLSNFDALYEGLSDRVSKYLLPVAKPPRFEKARHGDAGGMRGAAFLHVKEERNYDAYTPSPT</sequence>
<dbReference type="GO" id="GO:0045127">
    <property type="term" value="F:N-acetylglucosamine kinase activity"/>
    <property type="evidence" value="ECO:0007669"/>
    <property type="project" value="UniProtKB-UniRule"/>
</dbReference>
<dbReference type="Gene3D" id="3.30.420.40">
    <property type="match status" value="2"/>
</dbReference>
<keyword evidence="6 14" id="KW-0418">Kinase</keyword>
<evidence type="ECO:0000256" key="8">
    <source>
        <dbReference type="ARBA" id="ARBA00022840"/>
    </source>
</evidence>
<name>A0AA50HMM4_9GAMM</name>
<keyword evidence="8 14" id="KW-0067">ATP-binding</keyword>
<keyword evidence="3 14" id="KW-0808">Transferase</keyword>
<evidence type="ECO:0000313" key="15">
    <source>
        <dbReference type="EMBL" id="WLS80478.1"/>
    </source>
</evidence>
<dbReference type="PROSITE" id="PS01125">
    <property type="entry name" value="ROK"/>
    <property type="match status" value="1"/>
</dbReference>
<evidence type="ECO:0000256" key="1">
    <source>
        <dbReference type="ARBA" id="ARBA00012122"/>
    </source>
</evidence>
<dbReference type="PANTHER" id="PTHR18964:SF162">
    <property type="entry name" value="N-ACETYL-D-GLUCOSAMINE KINASE"/>
    <property type="match status" value="1"/>
</dbReference>
<dbReference type="HAMAP" id="MF_01271">
    <property type="entry name" value="GlcNAc_kinase"/>
    <property type="match status" value="1"/>
</dbReference>
<evidence type="ECO:0000256" key="9">
    <source>
        <dbReference type="ARBA" id="ARBA00023277"/>
    </source>
</evidence>
<dbReference type="Pfam" id="PF00480">
    <property type="entry name" value="ROK"/>
    <property type="match status" value="1"/>
</dbReference>
<evidence type="ECO:0000313" key="16">
    <source>
        <dbReference type="Proteomes" id="UP001228139"/>
    </source>
</evidence>
<organism evidence="15 16">
    <name type="scientific">Erwinia pyri</name>
    <dbReference type="NCBI Taxonomy" id="3062598"/>
    <lineage>
        <taxon>Bacteria</taxon>
        <taxon>Pseudomonadati</taxon>
        <taxon>Pseudomonadota</taxon>
        <taxon>Gammaproteobacteria</taxon>
        <taxon>Enterobacterales</taxon>
        <taxon>Erwiniaceae</taxon>
        <taxon>Erwinia</taxon>
    </lineage>
</organism>
<evidence type="ECO:0000256" key="5">
    <source>
        <dbReference type="ARBA" id="ARBA00022741"/>
    </source>
</evidence>
<gene>
    <name evidence="14 15" type="primary">nagK</name>
    <name evidence="15" type="ORF">Q3V30_08365</name>
</gene>
<evidence type="ECO:0000256" key="3">
    <source>
        <dbReference type="ARBA" id="ARBA00022679"/>
    </source>
</evidence>
<dbReference type="Proteomes" id="UP001228139">
    <property type="component" value="Chromosome"/>
</dbReference>
<dbReference type="NCBIfam" id="NF009835">
    <property type="entry name" value="PRK13310.1"/>
    <property type="match status" value="1"/>
</dbReference>
<evidence type="ECO:0000256" key="4">
    <source>
        <dbReference type="ARBA" id="ARBA00022723"/>
    </source>
</evidence>
<feature type="binding site" evidence="14">
    <location>
        <position position="184"/>
    </location>
    <ligand>
        <name>Zn(2+)</name>
        <dbReference type="ChEBI" id="CHEBI:29105"/>
    </ligand>
</feature>
<dbReference type="GO" id="GO:0005524">
    <property type="term" value="F:ATP binding"/>
    <property type="evidence" value="ECO:0007669"/>
    <property type="project" value="UniProtKB-UniRule"/>
</dbReference>
<feature type="binding site" evidence="14">
    <location>
        <position position="177"/>
    </location>
    <ligand>
        <name>Zn(2+)</name>
        <dbReference type="ChEBI" id="CHEBI:29105"/>
    </ligand>
</feature>
<keyword evidence="9 14" id="KW-0119">Carbohydrate metabolism</keyword>
<dbReference type="RefSeq" id="WP_306212229.1">
    <property type="nucleotide sequence ID" value="NZ_CP132353.1"/>
</dbReference>
<dbReference type="SUPFAM" id="SSF53067">
    <property type="entry name" value="Actin-like ATPase domain"/>
    <property type="match status" value="1"/>
</dbReference>
<keyword evidence="7 14" id="KW-0862">Zinc</keyword>
<comment type="function">
    <text evidence="14">Catalyzes the phosphorylation of N-acetyl-D-glucosamine (GlcNAc) derived from cell-wall degradation, yielding GlcNAc-6-P.</text>
</comment>
<dbReference type="InterPro" id="IPR000600">
    <property type="entry name" value="ROK"/>
</dbReference>
<comment type="pathway">
    <text evidence="11 14">Cell wall biogenesis; peptidoglycan recycling.</text>
</comment>
<feature type="binding site" evidence="14">
    <location>
        <position position="179"/>
    </location>
    <ligand>
        <name>Zn(2+)</name>
        <dbReference type="ChEBI" id="CHEBI:29105"/>
    </ligand>
</feature>